<dbReference type="GO" id="GO:0050660">
    <property type="term" value="F:flavin adenine dinucleotide binding"/>
    <property type="evidence" value="ECO:0007669"/>
    <property type="project" value="TreeGrafter"/>
</dbReference>
<keyword evidence="3" id="KW-1185">Reference proteome</keyword>
<dbReference type="eggNOG" id="KOG2495">
    <property type="taxonomic scope" value="Eukaryota"/>
</dbReference>
<dbReference type="PRINTS" id="PR00411">
    <property type="entry name" value="PNDRDTASEI"/>
</dbReference>
<protein>
    <recommendedName>
        <fullName evidence="1">FAD/NAD(P)-binding domain-containing protein</fullName>
    </recommendedName>
</protein>
<evidence type="ECO:0000313" key="2">
    <source>
        <dbReference type="EMBL" id="EXJ79477.1"/>
    </source>
</evidence>
<dbReference type="PANTHER" id="PTHR43735">
    <property type="entry name" value="APOPTOSIS-INDUCING FACTOR 1"/>
    <property type="match status" value="1"/>
</dbReference>
<dbReference type="Pfam" id="PF07992">
    <property type="entry name" value="Pyr_redox_2"/>
    <property type="match status" value="1"/>
</dbReference>
<dbReference type="InterPro" id="IPR023753">
    <property type="entry name" value="FAD/NAD-binding_dom"/>
</dbReference>
<dbReference type="Gene3D" id="3.50.50.100">
    <property type="match status" value="1"/>
</dbReference>
<dbReference type="GO" id="GO:0005737">
    <property type="term" value="C:cytoplasm"/>
    <property type="evidence" value="ECO:0007669"/>
    <property type="project" value="TreeGrafter"/>
</dbReference>
<dbReference type="PRINTS" id="PR00368">
    <property type="entry name" value="FADPNR"/>
</dbReference>
<comment type="caution">
    <text evidence="2">The sequence shown here is derived from an EMBL/GenBank/DDBJ whole genome shotgun (WGS) entry which is preliminary data.</text>
</comment>
<feature type="domain" description="FAD/NAD(P)-binding" evidence="1">
    <location>
        <begin position="16"/>
        <end position="337"/>
    </location>
</feature>
<evidence type="ECO:0000259" key="1">
    <source>
        <dbReference type="Pfam" id="PF07992"/>
    </source>
</evidence>
<evidence type="ECO:0000313" key="3">
    <source>
        <dbReference type="Proteomes" id="UP000019484"/>
    </source>
</evidence>
<proteinExistence type="predicted"/>
<organism evidence="2 3">
    <name type="scientific">Capronia coronata CBS 617.96</name>
    <dbReference type="NCBI Taxonomy" id="1182541"/>
    <lineage>
        <taxon>Eukaryota</taxon>
        <taxon>Fungi</taxon>
        <taxon>Dikarya</taxon>
        <taxon>Ascomycota</taxon>
        <taxon>Pezizomycotina</taxon>
        <taxon>Eurotiomycetes</taxon>
        <taxon>Chaetothyriomycetidae</taxon>
        <taxon>Chaetothyriales</taxon>
        <taxon>Herpotrichiellaceae</taxon>
        <taxon>Capronia</taxon>
    </lineage>
</organism>
<dbReference type="RefSeq" id="XP_007727789.1">
    <property type="nucleotide sequence ID" value="XM_007729599.1"/>
</dbReference>
<dbReference type="HOGENOM" id="CLU_029131_0_0_1"/>
<dbReference type="InterPro" id="IPR036188">
    <property type="entry name" value="FAD/NAD-bd_sf"/>
</dbReference>
<dbReference type="GO" id="GO:0004174">
    <property type="term" value="F:electron-transferring-flavoprotein dehydrogenase activity"/>
    <property type="evidence" value="ECO:0007669"/>
    <property type="project" value="TreeGrafter"/>
</dbReference>
<sequence>MPSNEGLGATGRMRPFKVLILGGSYGGLGTALNLLDLCNGRSARFSAAQVEPHDHGKIPVDITIVDERDGYYHLISSPLALASATFAPKVWTKFAEIPALKHVNFVQGSVRTVDPKSRRATVSDTTTGSLRELSYDFLVAATGLRRVWPVVPQSFTRESYLVETDSQIRKVRDAQEGVVVIGGGAVGIEMAAEIKMVMPDQKVTLIHSRDKLCSAEPLPDEFKETCRTKLHEAGVDTILGERVLETEHVSEDGKSVSVLKLSSGRVIRAGEVIYAISRSSPTSQYLPPTAVDEDGYVKITPSLHFPSEISNSQYHFAVGDMAKWSGIKRCGSAMHQGQYAAQNIHQLMLGETQGTKPEFMELSEVPAMMAIAIGKQGVAYYPTEGTKSGEDVLQTFFEDDLGNRICWDHMQLGKEFPCTS</sequence>
<dbReference type="Proteomes" id="UP000019484">
    <property type="component" value="Unassembled WGS sequence"/>
</dbReference>
<dbReference type="AlphaFoldDB" id="W9XG51"/>
<dbReference type="EMBL" id="AMWN01000009">
    <property type="protein sequence ID" value="EXJ79477.1"/>
    <property type="molecule type" value="Genomic_DNA"/>
</dbReference>
<dbReference type="SUPFAM" id="SSF51905">
    <property type="entry name" value="FAD/NAD(P)-binding domain"/>
    <property type="match status" value="1"/>
</dbReference>
<name>W9XG51_9EURO</name>
<dbReference type="GeneID" id="19163588"/>
<dbReference type="STRING" id="1182541.W9XG51"/>
<accession>W9XG51</accession>
<reference evidence="2 3" key="1">
    <citation type="submission" date="2013-03" db="EMBL/GenBank/DDBJ databases">
        <title>The Genome Sequence of Capronia coronata CBS 617.96.</title>
        <authorList>
            <consortium name="The Broad Institute Genomics Platform"/>
            <person name="Cuomo C."/>
            <person name="de Hoog S."/>
            <person name="Gorbushina A."/>
            <person name="Walker B."/>
            <person name="Young S.K."/>
            <person name="Zeng Q."/>
            <person name="Gargeya S."/>
            <person name="Fitzgerald M."/>
            <person name="Haas B."/>
            <person name="Abouelleil A."/>
            <person name="Allen A.W."/>
            <person name="Alvarado L."/>
            <person name="Arachchi H.M."/>
            <person name="Berlin A.M."/>
            <person name="Chapman S.B."/>
            <person name="Gainer-Dewar J."/>
            <person name="Goldberg J."/>
            <person name="Griggs A."/>
            <person name="Gujja S."/>
            <person name="Hansen M."/>
            <person name="Howarth C."/>
            <person name="Imamovic A."/>
            <person name="Ireland A."/>
            <person name="Larimer J."/>
            <person name="McCowan C."/>
            <person name="Murphy C."/>
            <person name="Pearson M."/>
            <person name="Poon T.W."/>
            <person name="Priest M."/>
            <person name="Roberts A."/>
            <person name="Saif S."/>
            <person name="Shea T."/>
            <person name="Sisk P."/>
            <person name="Sykes S."/>
            <person name="Wortman J."/>
            <person name="Nusbaum C."/>
            <person name="Birren B."/>
        </authorList>
    </citation>
    <scope>NUCLEOTIDE SEQUENCE [LARGE SCALE GENOMIC DNA]</scope>
    <source>
        <strain evidence="2 3">CBS 617.96</strain>
    </source>
</reference>
<gene>
    <name evidence="2" type="ORF">A1O1_08741</name>
</gene>
<dbReference type="OrthoDB" id="202203at2759"/>
<dbReference type="PANTHER" id="PTHR43735:SF24">
    <property type="entry name" value="NUCLEOTIDE-DISULPHIDE OXIDOREDUCTASE AMID-LIKE, PUTATIVE (AFU_ORTHOLOGUE AFUA_1G17180)-RELATED"/>
    <property type="match status" value="1"/>
</dbReference>